<dbReference type="RefSeq" id="WP_346864532.1">
    <property type="nucleotide sequence ID" value="NZ_JBBPIX010000001.1"/>
</dbReference>
<gene>
    <name evidence="3" type="ORF">WG925_03465</name>
</gene>
<evidence type="ECO:0000313" key="3">
    <source>
        <dbReference type="EMBL" id="MEK6462789.1"/>
    </source>
</evidence>
<dbReference type="EMBL" id="JBBPIX010000001">
    <property type="protein sequence ID" value="MEK6462789.1"/>
    <property type="molecule type" value="Genomic_DNA"/>
</dbReference>
<keyword evidence="4" id="KW-1185">Reference proteome</keyword>
<feature type="transmembrane region" description="Helical" evidence="2">
    <location>
        <begin position="85"/>
        <end position="103"/>
    </location>
</feature>
<feature type="compositionally biased region" description="Low complexity" evidence="1">
    <location>
        <begin position="481"/>
        <end position="492"/>
    </location>
</feature>
<dbReference type="PANTHER" id="PTHR36844">
    <property type="entry name" value="PROTEASE PRSW"/>
    <property type="match status" value="1"/>
</dbReference>
<feature type="transmembrane region" description="Helical" evidence="2">
    <location>
        <begin position="123"/>
        <end position="147"/>
    </location>
</feature>
<feature type="region of interest" description="Disordered" evidence="1">
    <location>
        <begin position="393"/>
        <end position="645"/>
    </location>
</feature>
<proteinExistence type="predicted"/>
<keyword evidence="2" id="KW-0472">Membrane</keyword>
<reference evidence="3 4" key="1">
    <citation type="submission" date="2024-03" db="EMBL/GenBank/DDBJ databases">
        <title>Draft genome sequence of Pseudonocardia carboxydivorans JCM 14827.</title>
        <authorList>
            <person name="Duangmal K."/>
        </authorList>
    </citation>
    <scope>NUCLEOTIDE SEQUENCE [LARGE SCALE GENOMIC DNA]</scope>
    <source>
        <strain evidence="3 4">JCM 14827</strain>
    </source>
</reference>
<feature type="compositionally biased region" description="Basic and acidic residues" evidence="1">
    <location>
        <begin position="633"/>
        <end position="645"/>
    </location>
</feature>
<sequence>MTSPTLGRPYTPVPAPSAKRRGVLLPVVGLVVLALLAVITIGVLQRAIGTPGVIVGTLAALLPVVPVVAAFLWVDRWEPEPPRMLMGAFLWGAGFAALVALLINTSASAVLDAAAGRGAGDLFGPVVVAPVVEEFTKGLFLVGLLLFRRREFDGIVDGVVYAGIVAAGFAFSENILYLGRAVSEPESAGVLATLFVRGVASPFAHPLFTCMIGIAAGIAVASRSIGVRVLAMIAGYVAAVVLHALWNGASVLAATPGGFFQIYLFVMVPIFVGLILLVVFARRREARIVAAQLPGFAAAGWIAPSEVTLLARLSRRKGWRTLVRRRSGPAAAKAVAEYQSAVTELAFMRNRIARGAVKESAHALHDEKLAAVLRARAVAVGVPEALVAAWARKRPSDWEPPPPAAPDGSFSGQFRIPTFPDGGGASASAGPAVPPLPPGPDTLMTAAPWGRPEGPRVAPWSGAPRTPAPPAPYTPGPPGGARPAGPRGPGAADPEARSDGPGVPGRPQEPARRPGQPGAGPGPVPGGRGAGSPSPGHQQPGHQQPGHQQPGHQQPGHQQPGHQQPGSPVSGPGPAPSAAPAQGPAVPGAAGSAPGGGDEHLTRAVRRPEPPAAEPRGRHHDNPSDPGPTRPMLRPDADPDRPAAR</sequence>
<feature type="compositionally biased region" description="Low complexity" evidence="1">
    <location>
        <begin position="578"/>
        <end position="592"/>
    </location>
</feature>
<keyword evidence="2" id="KW-1133">Transmembrane helix</keyword>
<feature type="transmembrane region" description="Helical" evidence="2">
    <location>
        <begin position="258"/>
        <end position="280"/>
    </location>
</feature>
<dbReference type="Pfam" id="PF13367">
    <property type="entry name" value="PrsW-protease"/>
    <property type="match status" value="1"/>
</dbReference>
<evidence type="ECO:0000256" key="1">
    <source>
        <dbReference type="SAM" id="MobiDB-lite"/>
    </source>
</evidence>
<feature type="compositionally biased region" description="Pro residues" evidence="1">
    <location>
        <begin position="466"/>
        <end position="480"/>
    </location>
</feature>
<feature type="transmembrane region" description="Helical" evidence="2">
    <location>
        <begin position="23"/>
        <end position="44"/>
    </location>
</feature>
<feature type="transmembrane region" description="Helical" evidence="2">
    <location>
        <begin position="199"/>
        <end position="220"/>
    </location>
</feature>
<comment type="caution">
    <text evidence="3">The sequence shown here is derived from an EMBL/GenBank/DDBJ whole genome shotgun (WGS) entry which is preliminary data.</text>
</comment>
<dbReference type="GO" id="GO:0008233">
    <property type="term" value="F:peptidase activity"/>
    <property type="evidence" value="ECO:0007669"/>
    <property type="project" value="UniProtKB-KW"/>
</dbReference>
<organism evidence="3 4">
    <name type="scientific">Pseudonocardia alni subsp. carboxydivorans</name>
    <dbReference type="NCBI Taxonomy" id="415010"/>
    <lineage>
        <taxon>Bacteria</taxon>
        <taxon>Bacillati</taxon>
        <taxon>Actinomycetota</taxon>
        <taxon>Actinomycetes</taxon>
        <taxon>Pseudonocardiales</taxon>
        <taxon>Pseudonocardiaceae</taxon>
        <taxon>Pseudonocardia</taxon>
    </lineage>
</organism>
<feature type="compositionally biased region" description="Gly residues" evidence="1">
    <location>
        <begin position="517"/>
        <end position="530"/>
    </location>
</feature>
<dbReference type="InterPro" id="IPR026898">
    <property type="entry name" value="PrsW"/>
</dbReference>
<accession>A0ABU9A8U1</accession>
<protein>
    <submittedName>
        <fullName evidence="3">PrsW family glutamic-type intramembrane protease</fullName>
        <ecNumber evidence="3">3.4.-.-</ecNumber>
    </submittedName>
</protein>
<feature type="transmembrane region" description="Helical" evidence="2">
    <location>
        <begin position="227"/>
        <end position="246"/>
    </location>
</feature>
<feature type="transmembrane region" description="Helical" evidence="2">
    <location>
        <begin position="159"/>
        <end position="179"/>
    </location>
</feature>
<feature type="compositionally biased region" description="Basic and acidic residues" evidence="1">
    <location>
        <begin position="597"/>
        <end position="609"/>
    </location>
</feature>
<keyword evidence="3" id="KW-0378">Hydrolase</keyword>
<name>A0ABU9A8U1_PSEA5</name>
<keyword evidence="3" id="KW-0645">Protease</keyword>
<dbReference type="GO" id="GO:0006508">
    <property type="term" value="P:proteolysis"/>
    <property type="evidence" value="ECO:0007669"/>
    <property type="project" value="UniProtKB-KW"/>
</dbReference>
<evidence type="ECO:0000313" key="4">
    <source>
        <dbReference type="Proteomes" id="UP001367513"/>
    </source>
</evidence>
<dbReference type="PANTHER" id="PTHR36844:SF1">
    <property type="entry name" value="PROTEASE PRSW"/>
    <property type="match status" value="1"/>
</dbReference>
<evidence type="ECO:0000256" key="2">
    <source>
        <dbReference type="SAM" id="Phobius"/>
    </source>
</evidence>
<dbReference type="EC" id="3.4.-.-" evidence="3"/>
<keyword evidence="2" id="KW-0812">Transmembrane</keyword>
<dbReference type="Proteomes" id="UP001367513">
    <property type="component" value="Unassembled WGS sequence"/>
</dbReference>
<feature type="compositionally biased region" description="Low complexity" evidence="1">
    <location>
        <begin position="531"/>
        <end position="570"/>
    </location>
</feature>
<feature type="transmembrane region" description="Helical" evidence="2">
    <location>
        <begin position="50"/>
        <end position="73"/>
    </location>
</feature>